<dbReference type="Proteomes" id="UP000507470">
    <property type="component" value="Unassembled WGS sequence"/>
</dbReference>
<name>A0A6J8AKX9_MYTCO</name>
<feature type="compositionally biased region" description="Polar residues" evidence="1">
    <location>
        <begin position="45"/>
        <end position="57"/>
    </location>
</feature>
<dbReference type="PANTHER" id="PTHR23409:SF21">
    <property type="entry name" value="CAPSID PROTEIN"/>
    <property type="match status" value="1"/>
</dbReference>
<dbReference type="AlphaFoldDB" id="A0A6J8AKX9"/>
<sequence length="578" mass="64888">MSANKADLSKDVKVKLVSTSEQFLEQAKEEVGDTHGLKRKGSKQIIHSTKQPRQNGRGTYVLSRRSTNSQLSGNTPLEFNVSEQNGLEYVDLKRTKLYVKAKIKKADGSSLTETEYVGPVNLFLHAMFAQVDVTLQGKLISTATNQYPYKAMIQTLLSYGSDAKKTQLGAQLWKKDTPGYVDASDVKNSGNQALYERFKLFAGSKTCDMEGPLLNDLCSIDRFIINQVPISVKLYRSRPDFCLVTAEENPNFEVVIEDIVLKVCKLQINPAVIVAHAQKLQSTNARYPFTKSQVIPMNIPSGTLNINFPDLFLGSCPARVVIGFVDAEAAACSYITNPFNFEHFNLKNIGLYVNNIPVSGNILQINFDATTCRTIIPAYTKLFQITEKDSRDSGNQITRDDFAKGYALYCFELEPEFGESAHYLSLIKQGNVRLEAQTTGDVWYNGNSHYRNRMNTNQLKSIISCDGDLKKRVVGIFASDQLPKNVRELTGFIVNTDPISKPGQHWIAFYVNKQQELECFDSYGNSSDLYSSSIKHFIRRYDKVTFNNKRLQGDKTSVCGQYCGFFFYGVVSKKGCRL</sequence>
<evidence type="ECO:0000313" key="3">
    <source>
        <dbReference type="Proteomes" id="UP000507470"/>
    </source>
</evidence>
<keyword evidence="3" id="KW-1185">Reference proteome</keyword>
<proteinExistence type="predicted"/>
<evidence type="ECO:0000313" key="2">
    <source>
        <dbReference type="EMBL" id="CAC5369837.1"/>
    </source>
</evidence>
<organism evidence="2 3">
    <name type="scientific">Mytilus coruscus</name>
    <name type="common">Sea mussel</name>
    <dbReference type="NCBI Taxonomy" id="42192"/>
    <lineage>
        <taxon>Eukaryota</taxon>
        <taxon>Metazoa</taxon>
        <taxon>Spiralia</taxon>
        <taxon>Lophotrochozoa</taxon>
        <taxon>Mollusca</taxon>
        <taxon>Bivalvia</taxon>
        <taxon>Autobranchia</taxon>
        <taxon>Pteriomorphia</taxon>
        <taxon>Mytilida</taxon>
        <taxon>Mytiloidea</taxon>
        <taxon>Mytilidae</taxon>
        <taxon>Mytilinae</taxon>
        <taxon>Mytilus</taxon>
    </lineage>
</organism>
<accession>A0A6J8AKX9</accession>
<dbReference type="GO" id="GO:0009263">
    <property type="term" value="P:deoxyribonucleotide biosynthetic process"/>
    <property type="evidence" value="ECO:0007669"/>
    <property type="project" value="InterPro"/>
</dbReference>
<feature type="region of interest" description="Disordered" evidence="1">
    <location>
        <begin position="29"/>
        <end position="58"/>
    </location>
</feature>
<dbReference type="GO" id="GO:0004748">
    <property type="term" value="F:ribonucleoside-diphosphate reductase activity, thioredoxin disulfide as acceptor"/>
    <property type="evidence" value="ECO:0007669"/>
    <property type="project" value="TreeGrafter"/>
</dbReference>
<gene>
    <name evidence="2" type="ORF">MCOR_8879</name>
</gene>
<dbReference type="InterPro" id="IPR000358">
    <property type="entry name" value="RNR_small_fam"/>
</dbReference>
<evidence type="ECO:0000256" key="1">
    <source>
        <dbReference type="SAM" id="MobiDB-lite"/>
    </source>
</evidence>
<dbReference type="OrthoDB" id="6134518at2759"/>
<protein>
    <recommendedName>
        <fullName evidence="4">PAZ domain-containing protein</fullName>
    </recommendedName>
</protein>
<evidence type="ECO:0008006" key="4">
    <source>
        <dbReference type="Google" id="ProtNLM"/>
    </source>
</evidence>
<reference evidence="2 3" key="1">
    <citation type="submission" date="2020-06" db="EMBL/GenBank/DDBJ databases">
        <authorList>
            <person name="Li R."/>
            <person name="Bekaert M."/>
        </authorList>
    </citation>
    <scope>NUCLEOTIDE SEQUENCE [LARGE SCALE GENOMIC DNA]</scope>
    <source>
        <strain evidence="3">wild</strain>
    </source>
</reference>
<dbReference type="EMBL" id="CACVKT020001621">
    <property type="protein sequence ID" value="CAC5369837.1"/>
    <property type="molecule type" value="Genomic_DNA"/>
</dbReference>
<dbReference type="GO" id="GO:0005829">
    <property type="term" value="C:cytosol"/>
    <property type="evidence" value="ECO:0007669"/>
    <property type="project" value="TreeGrafter"/>
</dbReference>
<dbReference type="Gene3D" id="3.40.395.10">
    <property type="entry name" value="Adenoviral Proteinase, Chain A"/>
    <property type="match status" value="1"/>
</dbReference>
<dbReference type="PANTHER" id="PTHR23409">
    <property type="entry name" value="RIBONUCLEOSIDE-DIPHOSPHATE REDUCTASE SMALL CHAIN"/>
    <property type="match status" value="1"/>
</dbReference>